<dbReference type="HAMAP" id="MF_01401">
    <property type="entry name" value="MsrA"/>
    <property type="match status" value="1"/>
</dbReference>
<evidence type="ECO:0000256" key="2">
    <source>
        <dbReference type="ARBA" id="ARBA00023002"/>
    </source>
</evidence>
<proteinExistence type="inferred from homology"/>
<organism evidence="6">
    <name type="scientific">freshwater metagenome</name>
    <dbReference type="NCBI Taxonomy" id="449393"/>
    <lineage>
        <taxon>unclassified sequences</taxon>
        <taxon>metagenomes</taxon>
        <taxon>ecological metagenomes</taxon>
    </lineage>
</organism>
<dbReference type="PANTHER" id="PTHR42799:SF2">
    <property type="entry name" value="MITOCHONDRIAL PEPTIDE METHIONINE SULFOXIDE REDUCTASE"/>
    <property type="match status" value="1"/>
</dbReference>
<comment type="catalytic activity">
    <reaction evidence="4">
        <text>[thioredoxin]-disulfide + L-methionine + H2O = L-methionine (S)-S-oxide + [thioredoxin]-dithiol</text>
        <dbReference type="Rhea" id="RHEA:19993"/>
        <dbReference type="Rhea" id="RHEA-COMP:10698"/>
        <dbReference type="Rhea" id="RHEA-COMP:10700"/>
        <dbReference type="ChEBI" id="CHEBI:15377"/>
        <dbReference type="ChEBI" id="CHEBI:29950"/>
        <dbReference type="ChEBI" id="CHEBI:50058"/>
        <dbReference type="ChEBI" id="CHEBI:57844"/>
        <dbReference type="ChEBI" id="CHEBI:58772"/>
        <dbReference type="EC" id="1.8.4.11"/>
    </reaction>
</comment>
<dbReference type="Gene3D" id="3.30.1060.10">
    <property type="entry name" value="Peptide methionine sulphoxide reductase MsrA"/>
    <property type="match status" value="1"/>
</dbReference>
<dbReference type="GO" id="GO:0008113">
    <property type="term" value="F:peptide-methionine (S)-S-oxide reductase activity"/>
    <property type="evidence" value="ECO:0007669"/>
    <property type="project" value="UniProtKB-EC"/>
</dbReference>
<evidence type="ECO:0000256" key="3">
    <source>
        <dbReference type="ARBA" id="ARBA00047806"/>
    </source>
</evidence>
<name>A0A6J5ZI78_9ZZZZ</name>
<dbReference type="InterPro" id="IPR050162">
    <property type="entry name" value="MsrA_MetSO_reductase"/>
</dbReference>
<evidence type="ECO:0000256" key="1">
    <source>
        <dbReference type="ARBA" id="ARBA00012502"/>
    </source>
</evidence>
<feature type="domain" description="Peptide methionine sulphoxide reductase MsrA" evidence="5">
    <location>
        <begin position="21"/>
        <end position="176"/>
    </location>
</feature>
<dbReference type="InterPro" id="IPR002569">
    <property type="entry name" value="Met_Sox_Rdtase_MsrA_dom"/>
</dbReference>
<dbReference type="NCBIfam" id="TIGR00401">
    <property type="entry name" value="msrA"/>
    <property type="match status" value="1"/>
</dbReference>
<evidence type="ECO:0000256" key="4">
    <source>
        <dbReference type="ARBA" id="ARBA00048782"/>
    </source>
</evidence>
<sequence length="192" mass="21210">MHQHLILGTDLEGSWPVGTETIFFGMGCFWGAEKKFWSLPGVVATSVGYMGGTTSEPTYPLVCTGTTGHAEIVMIAYDPSKVDLYDLLKIFWENHDPTQGNRQGNDMGTQYRSAVYWTTDEQAALVHASAKAFGEVLAANGLDPITTQMQDAAGMKYWIAEEYHQQYLVKNPGGYDCHAHTGYHLPAREVLV</sequence>
<keyword evidence="2" id="KW-0560">Oxidoreductase</keyword>
<dbReference type="GO" id="GO:0034599">
    <property type="term" value="P:cellular response to oxidative stress"/>
    <property type="evidence" value="ECO:0007669"/>
    <property type="project" value="TreeGrafter"/>
</dbReference>
<dbReference type="AlphaFoldDB" id="A0A6J5ZI78"/>
<dbReference type="InterPro" id="IPR036509">
    <property type="entry name" value="Met_Sox_Rdtase_MsrA_sf"/>
</dbReference>
<dbReference type="PANTHER" id="PTHR42799">
    <property type="entry name" value="MITOCHONDRIAL PEPTIDE METHIONINE SULFOXIDE REDUCTASE"/>
    <property type="match status" value="1"/>
</dbReference>
<dbReference type="Pfam" id="PF01625">
    <property type="entry name" value="PMSR"/>
    <property type="match status" value="1"/>
</dbReference>
<dbReference type="EC" id="1.8.4.11" evidence="1"/>
<dbReference type="GO" id="GO:0005737">
    <property type="term" value="C:cytoplasm"/>
    <property type="evidence" value="ECO:0007669"/>
    <property type="project" value="TreeGrafter"/>
</dbReference>
<evidence type="ECO:0000313" key="6">
    <source>
        <dbReference type="EMBL" id="CAB4339363.1"/>
    </source>
</evidence>
<dbReference type="SUPFAM" id="SSF55068">
    <property type="entry name" value="Peptide methionine sulfoxide reductase"/>
    <property type="match status" value="1"/>
</dbReference>
<protein>
    <recommendedName>
        <fullName evidence="1">peptide-methionine (S)-S-oxide reductase</fullName>
        <ecNumber evidence="1">1.8.4.11</ecNumber>
    </recommendedName>
</protein>
<evidence type="ECO:0000259" key="5">
    <source>
        <dbReference type="Pfam" id="PF01625"/>
    </source>
</evidence>
<reference evidence="6" key="1">
    <citation type="submission" date="2020-05" db="EMBL/GenBank/DDBJ databases">
        <authorList>
            <person name="Chiriac C."/>
            <person name="Salcher M."/>
            <person name="Ghai R."/>
            <person name="Kavagutti S V."/>
        </authorList>
    </citation>
    <scope>NUCLEOTIDE SEQUENCE</scope>
</reference>
<accession>A0A6J5ZI78</accession>
<dbReference type="EMBL" id="CAESAJ010000084">
    <property type="protein sequence ID" value="CAB4339363.1"/>
    <property type="molecule type" value="Genomic_DNA"/>
</dbReference>
<comment type="catalytic activity">
    <reaction evidence="3">
        <text>L-methionyl-[protein] + [thioredoxin]-disulfide + H2O = L-methionyl-(S)-S-oxide-[protein] + [thioredoxin]-dithiol</text>
        <dbReference type="Rhea" id="RHEA:14217"/>
        <dbReference type="Rhea" id="RHEA-COMP:10698"/>
        <dbReference type="Rhea" id="RHEA-COMP:10700"/>
        <dbReference type="Rhea" id="RHEA-COMP:12313"/>
        <dbReference type="Rhea" id="RHEA-COMP:12315"/>
        <dbReference type="ChEBI" id="CHEBI:15377"/>
        <dbReference type="ChEBI" id="CHEBI:16044"/>
        <dbReference type="ChEBI" id="CHEBI:29950"/>
        <dbReference type="ChEBI" id="CHEBI:44120"/>
        <dbReference type="ChEBI" id="CHEBI:50058"/>
        <dbReference type="EC" id="1.8.4.11"/>
    </reaction>
</comment>
<gene>
    <name evidence="6" type="ORF">UFOPK3770_00827</name>
</gene>